<dbReference type="Pfam" id="PF23240">
    <property type="entry name" value="HAT_PRP39_N"/>
    <property type="match status" value="1"/>
</dbReference>
<dbReference type="OrthoDB" id="10265668at2759"/>
<feature type="non-terminal residue" evidence="7">
    <location>
        <position position="1"/>
    </location>
</feature>
<sequence>AQGSLEEGRKAYDAFLDRFPYCYGYWKKYADLEKRNGESSSPERVIGVFERGIESIPSREIYGYTISIICEKNSTMKPKKERGMQRMKTLFGSFMSWRSDKLWDHYVKWETSLGHFESVLRLYDRILRNPTQGLTHQFEMFRDFVKEHRPKEILGAREFLDVKKEDKPESEPAPDGESTEEEDIAMKEKIIFSRKGVYKATESFVQERWKFEDNIKRPYFHMKPLERGQLKNWVEYLDYEIAQVADKAKQREKNEDEAVLFERCLIACALYEEFWFKYIDWLKSRKGEDLRDKIRD</sequence>
<dbReference type="PANTHER" id="PTHR17204">
    <property type="entry name" value="PRE-MRNA PROCESSING PROTEIN PRP39-RELATED"/>
    <property type="match status" value="1"/>
</dbReference>
<name>A0A7T8H0H5_CALRO</name>
<evidence type="ECO:0000313" key="7">
    <source>
        <dbReference type="EMBL" id="QQP41249.1"/>
    </source>
</evidence>
<evidence type="ECO:0000256" key="3">
    <source>
        <dbReference type="ARBA" id="ARBA00022737"/>
    </source>
</evidence>
<dbReference type="GO" id="GO:0071004">
    <property type="term" value="C:U2-type prespliceosome"/>
    <property type="evidence" value="ECO:0007669"/>
    <property type="project" value="TreeGrafter"/>
</dbReference>
<dbReference type="InterPro" id="IPR011990">
    <property type="entry name" value="TPR-like_helical_dom_sf"/>
</dbReference>
<keyword evidence="2" id="KW-0507">mRNA processing</keyword>
<comment type="subcellular location">
    <subcellularLocation>
        <location evidence="1">Nucleus</location>
    </subcellularLocation>
</comment>
<dbReference type="GO" id="GO:0030627">
    <property type="term" value="F:pre-mRNA 5'-splice site binding"/>
    <property type="evidence" value="ECO:0007669"/>
    <property type="project" value="TreeGrafter"/>
</dbReference>
<evidence type="ECO:0000256" key="1">
    <source>
        <dbReference type="ARBA" id="ARBA00004123"/>
    </source>
</evidence>
<protein>
    <submittedName>
        <fullName evidence="7">LOC100123653</fullName>
    </submittedName>
</protein>
<organism evidence="7 8">
    <name type="scientific">Caligus rogercresseyi</name>
    <name type="common">Sea louse</name>
    <dbReference type="NCBI Taxonomy" id="217165"/>
    <lineage>
        <taxon>Eukaryota</taxon>
        <taxon>Metazoa</taxon>
        <taxon>Ecdysozoa</taxon>
        <taxon>Arthropoda</taxon>
        <taxon>Crustacea</taxon>
        <taxon>Multicrustacea</taxon>
        <taxon>Hexanauplia</taxon>
        <taxon>Copepoda</taxon>
        <taxon>Siphonostomatoida</taxon>
        <taxon>Caligidae</taxon>
        <taxon>Caligus</taxon>
    </lineage>
</organism>
<keyword evidence="3" id="KW-0677">Repeat</keyword>
<evidence type="ECO:0000256" key="5">
    <source>
        <dbReference type="ARBA" id="ARBA00023242"/>
    </source>
</evidence>
<evidence type="ECO:0000256" key="6">
    <source>
        <dbReference type="ARBA" id="ARBA00038019"/>
    </source>
</evidence>
<dbReference type="SUPFAM" id="SSF48452">
    <property type="entry name" value="TPR-like"/>
    <property type="match status" value="1"/>
</dbReference>
<accession>A0A7T8H0H5</accession>
<dbReference type="GO" id="GO:0000243">
    <property type="term" value="C:commitment complex"/>
    <property type="evidence" value="ECO:0007669"/>
    <property type="project" value="TreeGrafter"/>
</dbReference>
<dbReference type="PANTHER" id="PTHR17204:SF5">
    <property type="entry name" value="PRE-MRNA-PROCESSING FACTOR 39"/>
    <property type="match status" value="1"/>
</dbReference>
<evidence type="ECO:0000256" key="2">
    <source>
        <dbReference type="ARBA" id="ARBA00022664"/>
    </source>
</evidence>
<keyword evidence="4" id="KW-0508">mRNA splicing</keyword>
<dbReference type="GO" id="GO:0000395">
    <property type="term" value="P:mRNA 5'-splice site recognition"/>
    <property type="evidence" value="ECO:0007669"/>
    <property type="project" value="TreeGrafter"/>
</dbReference>
<comment type="similarity">
    <text evidence="6">Belongs to the PRP39 family.</text>
</comment>
<dbReference type="InterPro" id="IPR003107">
    <property type="entry name" value="HAT"/>
</dbReference>
<dbReference type="Proteomes" id="UP000595437">
    <property type="component" value="Chromosome 10"/>
</dbReference>
<keyword evidence="8" id="KW-1185">Reference proteome</keyword>
<gene>
    <name evidence="7" type="ORF">FKW44_015554</name>
</gene>
<keyword evidence="5" id="KW-0539">Nucleus</keyword>
<reference evidence="8" key="1">
    <citation type="submission" date="2021-01" db="EMBL/GenBank/DDBJ databases">
        <title>Caligus Genome Assembly.</title>
        <authorList>
            <person name="Gallardo-Escarate C."/>
        </authorList>
    </citation>
    <scope>NUCLEOTIDE SEQUENCE [LARGE SCALE GENOMIC DNA]</scope>
</reference>
<dbReference type="InterPro" id="IPR059164">
    <property type="entry name" value="HAT_PRP39_C"/>
</dbReference>
<dbReference type="EMBL" id="CP045899">
    <property type="protein sequence ID" value="QQP41249.1"/>
    <property type="molecule type" value="Genomic_DNA"/>
</dbReference>
<dbReference type="AlphaFoldDB" id="A0A7T8H0H5"/>
<feature type="non-terminal residue" evidence="7">
    <location>
        <position position="296"/>
    </location>
</feature>
<dbReference type="SMART" id="SM00386">
    <property type="entry name" value="HAT"/>
    <property type="match status" value="4"/>
</dbReference>
<dbReference type="GO" id="GO:0005685">
    <property type="term" value="C:U1 snRNP"/>
    <property type="evidence" value="ECO:0007669"/>
    <property type="project" value="TreeGrafter"/>
</dbReference>
<proteinExistence type="inferred from homology"/>
<dbReference type="Gene3D" id="1.25.40.10">
    <property type="entry name" value="Tetratricopeptide repeat domain"/>
    <property type="match status" value="2"/>
</dbReference>
<dbReference type="Pfam" id="PF23241">
    <property type="entry name" value="HAT_PRP39_C"/>
    <property type="match status" value="1"/>
</dbReference>
<evidence type="ECO:0000313" key="8">
    <source>
        <dbReference type="Proteomes" id="UP000595437"/>
    </source>
</evidence>
<evidence type="ECO:0000256" key="4">
    <source>
        <dbReference type="ARBA" id="ARBA00023187"/>
    </source>
</evidence>